<feature type="compositionally biased region" description="Low complexity" evidence="1">
    <location>
        <begin position="49"/>
        <end position="64"/>
    </location>
</feature>
<comment type="caution">
    <text evidence="2">The sequence shown here is derived from an EMBL/GenBank/DDBJ whole genome shotgun (WGS) entry which is preliminary data.</text>
</comment>
<evidence type="ECO:0000313" key="2">
    <source>
        <dbReference type="EMBL" id="CAB1427241.1"/>
    </source>
</evidence>
<keyword evidence="3" id="KW-1185">Reference proteome</keyword>
<dbReference type="EMBL" id="CADEAL010000955">
    <property type="protein sequence ID" value="CAB1427241.1"/>
    <property type="molecule type" value="Genomic_DNA"/>
</dbReference>
<gene>
    <name evidence="2" type="ORF">PLEPLA_LOCUS15179</name>
</gene>
<evidence type="ECO:0000313" key="3">
    <source>
        <dbReference type="Proteomes" id="UP001153269"/>
    </source>
</evidence>
<dbReference type="Proteomes" id="UP001153269">
    <property type="component" value="Unassembled WGS sequence"/>
</dbReference>
<reference evidence="2" key="1">
    <citation type="submission" date="2020-03" db="EMBL/GenBank/DDBJ databases">
        <authorList>
            <person name="Weist P."/>
        </authorList>
    </citation>
    <scope>NUCLEOTIDE SEQUENCE</scope>
</reference>
<dbReference type="AlphaFoldDB" id="A0A9N7UBC8"/>
<accession>A0A9N7UBC8</accession>
<organism evidence="2 3">
    <name type="scientific">Pleuronectes platessa</name>
    <name type="common">European plaice</name>
    <dbReference type="NCBI Taxonomy" id="8262"/>
    <lineage>
        <taxon>Eukaryota</taxon>
        <taxon>Metazoa</taxon>
        <taxon>Chordata</taxon>
        <taxon>Craniata</taxon>
        <taxon>Vertebrata</taxon>
        <taxon>Euteleostomi</taxon>
        <taxon>Actinopterygii</taxon>
        <taxon>Neopterygii</taxon>
        <taxon>Teleostei</taxon>
        <taxon>Neoteleostei</taxon>
        <taxon>Acanthomorphata</taxon>
        <taxon>Carangaria</taxon>
        <taxon>Pleuronectiformes</taxon>
        <taxon>Pleuronectoidei</taxon>
        <taxon>Pleuronectidae</taxon>
        <taxon>Pleuronectes</taxon>
    </lineage>
</organism>
<proteinExistence type="predicted"/>
<evidence type="ECO:0000256" key="1">
    <source>
        <dbReference type="SAM" id="MobiDB-lite"/>
    </source>
</evidence>
<name>A0A9N7UBC8_PLEPL</name>
<feature type="region of interest" description="Disordered" evidence="1">
    <location>
        <begin position="81"/>
        <end position="107"/>
    </location>
</feature>
<protein>
    <submittedName>
        <fullName evidence="2">Uncharacterized protein</fullName>
    </submittedName>
</protein>
<sequence length="107" mass="11321">MSTCTTTSSPAPRRRDHAWVSVVESSPFKGPVGSSLIVCPGSRTPPQPFSVSPSETSSSGLSPRSVHRFAEDTDPCASLCAGLDPPPFSPASRAAPRPPLHHWKQTN</sequence>
<feature type="region of interest" description="Disordered" evidence="1">
    <location>
        <begin position="25"/>
        <end position="66"/>
    </location>
</feature>